<sequence>MKLRGRVESRFISLPMVRKQSTSLLLLHLLSTTLSCLSTGNLVFFYGVASHYKSLQTSASGTGWIMAKGGKCQFTMDRTV</sequence>
<organism evidence="1">
    <name type="scientific">Arundo donax</name>
    <name type="common">Giant reed</name>
    <name type="synonym">Donax arundinaceus</name>
    <dbReference type="NCBI Taxonomy" id="35708"/>
    <lineage>
        <taxon>Eukaryota</taxon>
        <taxon>Viridiplantae</taxon>
        <taxon>Streptophyta</taxon>
        <taxon>Embryophyta</taxon>
        <taxon>Tracheophyta</taxon>
        <taxon>Spermatophyta</taxon>
        <taxon>Magnoliopsida</taxon>
        <taxon>Liliopsida</taxon>
        <taxon>Poales</taxon>
        <taxon>Poaceae</taxon>
        <taxon>PACMAD clade</taxon>
        <taxon>Arundinoideae</taxon>
        <taxon>Arundineae</taxon>
        <taxon>Arundo</taxon>
    </lineage>
</organism>
<protein>
    <submittedName>
        <fullName evidence="1">Pco079304</fullName>
    </submittedName>
</protein>
<dbReference type="AlphaFoldDB" id="A0A0A9HPC0"/>
<accession>A0A0A9HPC0</accession>
<name>A0A0A9HPC0_ARUDO</name>
<reference evidence="1" key="2">
    <citation type="journal article" date="2015" name="Data Brief">
        <title>Shoot transcriptome of the giant reed, Arundo donax.</title>
        <authorList>
            <person name="Barrero R.A."/>
            <person name="Guerrero F.D."/>
            <person name="Moolhuijzen P."/>
            <person name="Goolsby J.A."/>
            <person name="Tidwell J."/>
            <person name="Bellgard S.E."/>
            <person name="Bellgard M.I."/>
        </authorList>
    </citation>
    <scope>NUCLEOTIDE SEQUENCE</scope>
    <source>
        <tissue evidence="1">Shoot tissue taken approximately 20 cm above the soil surface</tissue>
    </source>
</reference>
<dbReference type="EMBL" id="GBRH01159329">
    <property type="protein sequence ID" value="JAE38567.1"/>
    <property type="molecule type" value="Transcribed_RNA"/>
</dbReference>
<evidence type="ECO:0000313" key="1">
    <source>
        <dbReference type="EMBL" id="JAE38567.1"/>
    </source>
</evidence>
<proteinExistence type="predicted"/>
<reference evidence="1" key="1">
    <citation type="submission" date="2014-09" db="EMBL/GenBank/DDBJ databases">
        <authorList>
            <person name="Magalhaes I.L.F."/>
            <person name="Oliveira U."/>
            <person name="Santos F.R."/>
            <person name="Vidigal T.H.D.A."/>
            <person name="Brescovit A.D."/>
            <person name="Santos A.J."/>
        </authorList>
    </citation>
    <scope>NUCLEOTIDE SEQUENCE</scope>
    <source>
        <tissue evidence="1">Shoot tissue taken approximately 20 cm above the soil surface</tissue>
    </source>
</reference>